<keyword evidence="2" id="KW-1185">Reference proteome</keyword>
<reference evidence="2" key="1">
    <citation type="journal article" date="2023" name="Nat. Plants">
        <title>Single-cell RNA sequencing provides a high-resolution roadmap for understanding the multicellular compartmentation of specialized metabolism.</title>
        <authorList>
            <person name="Sun S."/>
            <person name="Shen X."/>
            <person name="Li Y."/>
            <person name="Li Y."/>
            <person name="Wang S."/>
            <person name="Li R."/>
            <person name="Zhang H."/>
            <person name="Shen G."/>
            <person name="Guo B."/>
            <person name="Wei J."/>
            <person name="Xu J."/>
            <person name="St-Pierre B."/>
            <person name="Chen S."/>
            <person name="Sun C."/>
        </authorList>
    </citation>
    <scope>NUCLEOTIDE SEQUENCE [LARGE SCALE GENOMIC DNA]</scope>
</reference>
<name>A0ACC0AP46_CATRO</name>
<proteinExistence type="predicted"/>
<dbReference type="EMBL" id="CM044705">
    <property type="protein sequence ID" value="KAI5662227.1"/>
    <property type="molecule type" value="Genomic_DNA"/>
</dbReference>
<evidence type="ECO:0000313" key="2">
    <source>
        <dbReference type="Proteomes" id="UP001060085"/>
    </source>
</evidence>
<comment type="caution">
    <text evidence="1">The sequence shown here is derived from an EMBL/GenBank/DDBJ whole genome shotgun (WGS) entry which is preliminary data.</text>
</comment>
<accession>A0ACC0AP46</accession>
<gene>
    <name evidence="1" type="ORF">M9H77_21550</name>
</gene>
<sequence>MEPLVCFPAPCLPPHPSFMFLLFHLQKSFVLRAIPILHHLLPEHLRNPNRPLPCGLSIAKKIPHQMICEEAPILHENFCASQQFFCCLMVQLLIIFIRVNNCRVSLKSNFQDAGSISGAATDDRCVIRAVGKAGESECASYCVDGSCCVCVSGS</sequence>
<protein>
    <submittedName>
        <fullName evidence="1">Uncharacterized protein</fullName>
    </submittedName>
</protein>
<organism evidence="1 2">
    <name type="scientific">Catharanthus roseus</name>
    <name type="common">Madagascar periwinkle</name>
    <name type="synonym">Vinca rosea</name>
    <dbReference type="NCBI Taxonomy" id="4058"/>
    <lineage>
        <taxon>Eukaryota</taxon>
        <taxon>Viridiplantae</taxon>
        <taxon>Streptophyta</taxon>
        <taxon>Embryophyta</taxon>
        <taxon>Tracheophyta</taxon>
        <taxon>Spermatophyta</taxon>
        <taxon>Magnoliopsida</taxon>
        <taxon>eudicotyledons</taxon>
        <taxon>Gunneridae</taxon>
        <taxon>Pentapetalae</taxon>
        <taxon>asterids</taxon>
        <taxon>lamiids</taxon>
        <taxon>Gentianales</taxon>
        <taxon>Apocynaceae</taxon>
        <taxon>Rauvolfioideae</taxon>
        <taxon>Vinceae</taxon>
        <taxon>Catharanthinae</taxon>
        <taxon>Catharanthus</taxon>
    </lineage>
</organism>
<evidence type="ECO:0000313" key="1">
    <source>
        <dbReference type="EMBL" id="KAI5662227.1"/>
    </source>
</evidence>
<dbReference type="Proteomes" id="UP001060085">
    <property type="component" value="Linkage Group LG05"/>
</dbReference>